<proteinExistence type="predicted"/>
<dbReference type="Gene3D" id="3.40.50.1820">
    <property type="entry name" value="alpha/beta hydrolase"/>
    <property type="match status" value="1"/>
</dbReference>
<dbReference type="SUPFAM" id="SSF53474">
    <property type="entry name" value="alpha/beta-Hydrolases"/>
    <property type="match status" value="1"/>
</dbReference>
<dbReference type="Pfam" id="PF01764">
    <property type="entry name" value="Lipase_3"/>
    <property type="match status" value="1"/>
</dbReference>
<comment type="caution">
    <text evidence="2">The sequence shown here is derived from an EMBL/GenBank/DDBJ whole genome shotgun (WGS) entry which is preliminary data.</text>
</comment>
<dbReference type="InterPro" id="IPR029058">
    <property type="entry name" value="AB_hydrolase_fold"/>
</dbReference>
<feature type="domain" description="Fungal lipase-type" evidence="1">
    <location>
        <begin position="210"/>
        <end position="392"/>
    </location>
</feature>
<organism evidence="2">
    <name type="scientific">invertebrate metagenome</name>
    <dbReference type="NCBI Taxonomy" id="1711999"/>
    <lineage>
        <taxon>unclassified sequences</taxon>
        <taxon>metagenomes</taxon>
        <taxon>organismal metagenomes</taxon>
    </lineage>
</organism>
<dbReference type="InterPro" id="IPR002921">
    <property type="entry name" value="Fungal_lipase-type"/>
</dbReference>
<protein>
    <recommendedName>
        <fullName evidence="1">Fungal lipase-type domain-containing protein</fullName>
    </recommendedName>
</protein>
<gene>
    <name evidence="2" type="ORF">CI610_02417</name>
</gene>
<name>A0A2H9T601_9ZZZZ</name>
<dbReference type="PANTHER" id="PTHR45856:SF11">
    <property type="entry name" value="FUNGAL LIPASE-LIKE DOMAIN-CONTAINING PROTEIN"/>
    <property type="match status" value="1"/>
</dbReference>
<accession>A0A2H9T601</accession>
<dbReference type="PANTHER" id="PTHR45856">
    <property type="entry name" value="ALPHA/BETA-HYDROLASES SUPERFAMILY PROTEIN"/>
    <property type="match status" value="1"/>
</dbReference>
<dbReference type="EMBL" id="NSIT01000147">
    <property type="protein sequence ID" value="PJE78647.1"/>
    <property type="molecule type" value="Genomic_DNA"/>
</dbReference>
<dbReference type="AlphaFoldDB" id="A0A2H9T601"/>
<reference evidence="2" key="1">
    <citation type="journal article" date="2017" name="Appl. Environ. Microbiol.">
        <title>Molecular characterization of an Endozoicomonas-like organism causing infection in king scallop Pecten maximus L.</title>
        <authorList>
            <person name="Cano I."/>
            <person name="van Aerle R."/>
            <person name="Ross S."/>
            <person name="Verner-Jeffreys D.W."/>
            <person name="Paley R.K."/>
            <person name="Rimmer G."/>
            <person name="Ryder D."/>
            <person name="Hooper P."/>
            <person name="Stone D."/>
            <person name="Feist S.W."/>
        </authorList>
    </citation>
    <scope>NUCLEOTIDE SEQUENCE</scope>
</reference>
<evidence type="ECO:0000259" key="1">
    <source>
        <dbReference type="Pfam" id="PF01764"/>
    </source>
</evidence>
<sequence length="613" mass="67302">MIIKHKNVLFLLTAFSFMLSSYAVAFIDTYSKNSVEPLTSFTSSTVTESLEVGEAFDSVMFNSVSGEPISVQHIHDQALKEHQSSSQEQDRYHSLKKRPDLLPNALREMAPFITLAYRYGNKGDSYDVVVQTELDIQAYMEKGWKLAPFYADKGIKHLESARKVCDKVADLSGQQLLAAVKDKALAERDVAGFVAVKKSPERANGYDIAIACRGTQSVADGITDALFLKRELTAFGFSGKGHKGFADAAKTAIPSIYDAMKSLLGEFEVIPSETMEEPLDLFKLASDRQITFNIYPMGHSLGGAIAKNVGVFIAQDSMLGTEKSDDSEFTSLVECEFKPVHAELVNVVVVNVGGPRTSDSENAEEVERILGGAHHIVNFFDHCDPVPFQPFQLFGFSHAGVIIPLNTMTKYSYPLNLDDELLPKLATDMTGMSRQIMAHGQQLFSTGAVAYANPNTVTLMAFGSCVVDLLKETILACHSSKRYVDMIINTSVYDSWFYQGTPEESIGNGWTQAWFGDHAVTERKAGELQTETAVERRTDDSDASISAEGQRAGSAVIMADLNTLSATDRNEVTLSQNPLNTVKDSVLGKWSAFKKSVKSFFGWGLKKIGYFIG</sequence>
<evidence type="ECO:0000313" key="2">
    <source>
        <dbReference type="EMBL" id="PJE78647.1"/>
    </source>
</evidence>
<dbReference type="CDD" id="cd00519">
    <property type="entry name" value="Lipase_3"/>
    <property type="match status" value="1"/>
</dbReference>
<dbReference type="GO" id="GO:0006629">
    <property type="term" value="P:lipid metabolic process"/>
    <property type="evidence" value="ECO:0007669"/>
    <property type="project" value="InterPro"/>
</dbReference>
<dbReference type="InterPro" id="IPR051218">
    <property type="entry name" value="Sec_MonoDiacylglyc_Lipase"/>
</dbReference>